<keyword evidence="3" id="KW-1185">Reference proteome</keyword>
<dbReference type="RefSeq" id="WP_073578416.1">
    <property type="nucleotide sequence ID" value="NZ_BAAAJZ010000003.1"/>
</dbReference>
<evidence type="ECO:0000313" key="3">
    <source>
        <dbReference type="Proteomes" id="UP000549695"/>
    </source>
</evidence>
<evidence type="ECO:0000313" key="2">
    <source>
        <dbReference type="EMBL" id="NYG03996.1"/>
    </source>
</evidence>
<dbReference type="GeneID" id="98053974"/>
<feature type="region of interest" description="Disordered" evidence="1">
    <location>
        <begin position="1"/>
        <end position="31"/>
    </location>
</feature>
<dbReference type="AlphaFoldDB" id="A0A852WE84"/>
<accession>A0A852WE84</accession>
<evidence type="ECO:0000256" key="1">
    <source>
        <dbReference type="SAM" id="MobiDB-lite"/>
    </source>
</evidence>
<organism evidence="2 3">
    <name type="scientific">Pseudonocardia alni</name>
    <name type="common">Amycolata alni</name>
    <dbReference type="NCBI Taxonomy" id="33907"/>
    <lineage>
        <taxon>Bacteria</taxon>
        <taxon>Bacillati</taxon>
        <taxon>Actinomycetota</taxon>
        <taxon>Actinomycetes</taxon>
        <taxon>Pseudonocardiales</taxon>
        <taxon>Pseudonocardiaceae</taxon>
        <taxon>Pseudonocardia</taxon>
    </lineage>
</organism>
<gene>
    <name evidence="2" type="ORF">HDA37_004281</name>
</gene>
<proteinExistence type="predicted"/>
<reference evidence="2 3" key="1">
    <citation type="submission" date="2020-07" db="EMBL/GenBank/DDBJ databases">
        <title>Sequencing the genomes of 1000 actinobacteria strains.</title>
        <authorList>
            <person name="Klenk H.-P."/>
        </authorList>
    </citation>
    <scope>NUCLEOTIDE SEQUENCE [LARGE SCALE GENOMIC DNA]</scope>
    <source>
        <strain evidence="2 3">DSM 44749</strain>
    </source>
</reference>
<dbReference type="EMBL" id="JACCCZ010000001">
    <property type="protein sequence ID" value="NYG03996.1"/>
    <property type="molecule type" value="Genomic_DNA"/>
</dbReference>
<feature type="compositionally biased region" description="Polar residues" evidence="1">
    <location>
        <begin position="1"/>
        <end position="13"/>
    </location>
</feature>
<sequence length="97" mass="9804">MSVTPETPATVGTGTAPVAIPAPRGAAENGALPPVAATPVAVDLCRCGHERDAHDHYRAGTDCGVCGTACRVFHARTAAGRSAGRAARLTSALLRRS</sequence>
<name>A0A852WE84_PSEA5</name>
<dbReference type="Proteomes" id="UP000549695">
    <property type="component" value="Unassembled WGS sequence"/>
</dbReference>
<protein>
    <submittedName>
        <fullName evidence="2">Uncharacterized protein</fullName>
    </submittedName>
</protein>
<comment type="caution">
    <text evidence="2">The sequence shown here is derived from an EMBL/GenBank/DDBJ whole genome shotgun (WGS) entry which is preliminary data.</text>
</comment>